<evidence type="ECO:0000256" key="6">
    <source>
        <dbReference type="SAM" id="Coils"/>
    </source>
</evidence>
<keyword evidence="6" id="KW-0175">Coiled coil</keyword>
<evidence type="ECO:0000259" key="7">
    <source>
        <dbReference type="PROSITE" id="PS50950"/>
    </source>
</evidence>
<dbReference type="PANTHER" id="PTHR23080">
    <property type="entry name" value="THAP DOMAIN PROTEIN"/>
    <property type="match status" value="1"/>
</dbReference>
<dbReference type="GO" id="GO:0003677">
    <property type="term" value="F:DNA binding"/>
    <property type="evidence" value="ECO:0007669"/>
    <property type="project" value="UniProtKB-UniRule"/>
</dbReference>
<dbReference type="InterPro" id="IPR027805">
    <property type="entry name" value="Transposase_HTH_dom"/>
</dbReference>
<feature type="domain" description="THAP-type" evidence="7">
    <location>
        <begin position="14"/>
        <end position="100"/>
    </location>
</feature>
<keyword evidence="1" id="KW-0479">Metal-binding</keyword>
<evidence type="ECO:0000256" key="1">
    <source>
        <dbReference type="ARBA" id="ARBA00022723"/>
    </source>
</evidence>
<keyword evidence="2 5" id="KW-0863">Zinc-finger</keyword>
<dbReference type="PANTHER" id="PTHR23080:SF143">
    <property type="entry name" value="SI:DKEY-56D12.4"/>
    <property type="match status" value="1"/>
</dbReference>
<dbReference type="EMBL" id="CAKKLH010000324">
    <property type="protein sequence ID" value="CAH0112229.1"/>
    <property type="molecule type" value="Genomic_DNA"/>
</dbReference>
<dbReference type="AlphaFoldDB" id="A0A8J2RBP6"/>
<comment type="caution">
    <text evidence="8">The sequence shown here is derived from an EMBL/GenBank/DDBJ whole genome shotgun (WGS) entry which is preliminary data.</text>
</comment>
<proteinExistence type="predicted"/>
<reference evidence="8" key="1">
    <citation type="submission" date="2021-11" db="EMBL/GenBank/DDBJ databases">
        <authorList>
            <person name="Schell T."/>
        </authorList>
    </citation>
    <scope>NUCLEOTIDE SEQUENCE</scope>
    <source>
        <strain evidence="8">M5</strain>
    </source>
</reference>
<dbReference type="Proteomes" id="UP000789390">
    <property type="component" value="Unassembled WGS sequence"/>
</dbReference>
<accession>A0A8J2RBP6</accession>
<dbReference type="PROSITE" id="PS50950">
    <property type="entry name" value="ZF_THAP"/>
    <property type="match status" value="1"/>
</dbReference>
<dbReference type="SMART" id="SM00980">
    <property type="entry name" value="THAP"/>
    <property type="match status" value="1"/>
</dbReference>
<protein>
    <recommendedName>
        <fullName evidence="7">THAP-type domain-containing protein</fullName>
    </recommendedName>
</protein>
<dbReference type="Pfam" id="PF05485">
    <property type="entry name" value="THAP"/>
    <property type="match status" value="1"/>
</dbReference>
<evidence type="ECO:0000313" key="9">
    <source>
        <dbReference type="EMBL" id="CAH0112229.1"/>
    </source>
</evidence>
<dbReference type="OrthoDB" id="6611034at2759"/>
<dbReference type="SUPFAM" id="SSF57716">
    <property type="entry name" value="Glucocorticoid receptor-like (DNA-binding domain)"/>
    <property type="match status" value="1"/>
</dbReference>
<keyword evidence="3" id="KW-0862">Zinc</keyword>
<evidence type="ECO:0000256" key="2">
    <source>
        <dbReference type="ARBA" id="ARBA00022771"/>
    </source>
</evidence>
<name>A0A8J2RBP6_9CRUS</name>
<keyword evidence="4 5" id="KW-0238">DNA-binding</keyword>
<dbReference type="Pfam" id="PF13613">
    <property type="entry name" value="HTH_Tnp_4"/>
    <property type="match status" value="1"/>
</dbReference>
<dbReference type="GO" id="GO:0008270">
    <property type="term" value="F:zinc ion binding"/>
    <property type="evidence" value="ECO:0007669"/>
    <property type="project" value="UniProtKB-KW"/>
</dbReference>
<dbReference type="EMBL" id="CAKKLH010000002">
    <property type="protein sequence ID" value="CAH0098343.1"/>
    <property type="molecule type" value="Genomic_DNA"/>
</dbReference>
<dbReference type="InterPro" id="IPR006612">
    <property type="entry name" value="THAP_Znf"/>
</dbReference>
<sequence>MIIVMFTEILCDRLSGMSCIVKGCKSKEKSHKTTSFYSFPKVRIYDNGLLAERRKLWLKRVGVSENNLSKYTKVCDKHFTLGRPSYEQDVNHTDWAPSLLLELSSAEQRIIRSKRRCLSKDIQSVELSVKFIPKREISYSASNKSDNSSNKIIPILDVDVSNDDISMPTFNLLEHSSNNSSEIEDTVKQNGEVAKYLQRIIELEEQLQAANRTIDELNTKLGEVTINNSRLSDNLKEKSKDLFTKCVENDELMVYYTRFSNHSFQAIFEALLPVKEHNNCALDLRRQFFVMLLKIAHNFGFKDLAIRFNVSRFTVSDYFHKWIGIVI</sequence>
<evidence type="ECO:0000256" key="5">
    <source>
        <dbReference type="PROSITE-ProRule" id="PRU00309"/>
    </source>
</evidence>
<gene>
    <name evidence="9" type="ORF">DGAL_LOCUS15941</name>
    <name evidence="8" type="ORF">DGAL_LOCUS393</name>
</gene>
<evidence type="ECO:0000313" key="10">
    <source>
        <dbReference type="Proteomes" id="UP000789390"/>
    </source>
</evidence>
<feature type="coiled-coil region" evidence="6">
    <location>
        <begin position="193"/>
        <end position="227"/>
    </location>
</feature>
<organism evidence="8 10">
    <name type="scientific">Daphnia galeata</name>
    <dbReference type="NCBI Taxonomy" id="27404"/>
    <lineage>
        <taxon>Eukaryota</taxon>
        <taxon>Metazoa</taxon>
        <taxon>Ecdysozoa</taxon>
        <taxon>Arthropoda</taxon>
        <taxon>Crustacea</taxon>
        <taxon>Branchiopoda</taxon>
        <taxon>Diplostraca</taxon>
        <taxon>Cladocera</taxon>
        <taxon>Anomopoda</taxon>
        <taxon>Daphniidae</taxon>
        <taxon>Daphnia</taxon>
    </lineage>
</organism>
<keyword evidence="10" id="KW-1185">Reference proteome</keyword>
<evidence type="ECO:0000313" key="8">
    <source>
        <dbReference type="EMBL" id="CAH0098343.1"/>
    </source>
</evidence>
<evidence type="ECO:0000256" key="4">
    <source>
        <dbReference type="ARBA" id="ARBA00023125"/>
    </source>
</evidence>
<evidence type="ECO:0000256" key="3">
    <source>
        <dbReference type="ARBA" id="ARBA00022833"/>
    </source>
</evidence>